<dbReference type="EMBL" id="GBRH01175611">
    <property type="protein sequence ID" value="JAE22285.1"/>
    <property type="molecule type" value="Transcribed_RNA"/>
</dbReference>
<reference evidence="1" key="1">
    <citation type="submission" date="2014-09" db="EMBL/GenBank/DDBJ databases">
        <authorList>
            <person name="Magalhaes I.L.F."/>
            <person name="Oliveira U."/>
            <person name="Santos F.R."/>
            <person name="Vidigal T.H.D.A."/>
            <person name="Brescovit A.D."/>
            <person name="Santos A.J."/>
        </authorList>
    </citation>
    <scope>NUCLEOTIDE SEQUENCE</scope>
    <source>
        <tissue evidence="1">Shoot tissue taken approximately 20 cm above the soil surface</tissue>
    </source>
</reference>
<evidence type="ECO:0000313" key="1">
    <source>
        <dbReference type="EMBL" id="JAE22285.1"/>
    </source>
</evidence>
<proteinExistence type="predicted"/>
<accession>A0A0A9GB19</accession>
<sequence>MPLSWMGCPFTCSLTSHHKRCSGLQLKVTTSQHKTLYILYSEISWIKPLHFQHLIIWQ</sequence>
<reference evidence="1" key="2">
    <citation type="journal article" date="2015" name="Data Brief">
        <title>Shoot transcriptome of the giant reed, Arundo donax.</title>
        <authorList>
            <person name="Barrero R.A."/>
            <person name="Guerrero F.D."/>
            <person name="Moolhuijzen P."/>
            <person name="Goolsby J.A."/>
            <person name="Tidwell J."/>
            <person name="Bellgard S.E."/>
            <person name="Bellgard M.I."/>
        </authorList>
    </citation>
    <scope>NUCLEOTIDE SEQUENCE</scope>
    <source>
        <tissue evidence="1">Shoot tissue taken approximately 20 cm above the soil surface</tissue>
    </source>
</reference>
<name>A0A0A9GB19_ARUDO</name>
<protein>
    <submittedName>
        <fullName evidence="1">Uncharacterized protein</fullName>
    </submittedName>
</protein>
<dbReference type="AlphaFoldDB" id="A0A0A9GB19"/>
<organism evidence="1">
    <name type="scientific">Arundo donax</name>
    <name type="common">Giant reed</name>
    <name type="synonym">Donax arundinaceus</name>
    <dbReference type="NCBI Taxonomy" id="35708"/>
    <lineage>
        <taxon>Eukaryota</taxon>
        <taxon>Viridiplantae</taxon>
        <taxon>Streptophyta</taxon>
        <taxon>Embryophyta</taxon>
        <taxon>Tracheophyta</taxon>
        <taxon>Spermatophyta</taxon>
        <taxon>Magnoliopsida</taxon>
        <taxon>Liliopsida</taxon>
        <taxon>Poales</taxon>
        <taxon>Poaceae</taxon>
        <taxon>PACMAD clade</taxon>
        <taxon>Arundinoideae</taxon>
        <taxon>Arundineae</taxon>
        <taxon>Arundo</taxon>
    </lineage>
</organism>